<dbReference type="InterPro" id="IPR038186">
    <property type="entry name" value="CHAD_dom_sf"/>
</dbReference>
<evidence type="ECO:0000313" key="2">
    <source>
        <dbReference type="EMBL" id="RJF86026.1"/>
    </source>
</evidence>
<name>A0A418W7P0_9SPHN</name>
<dbReference type="PROSITE" id="PS51708">
    <property type="entry name" value="CHAD"/>
    <property type="match status" value="1"/>
</dbReference>
<dbReference type="Proteomes" id="UP000286100">
    <property type="component" value="Unassembled WGS sequence"/>
</dbReference>
<proteinExistence type="predicted"/>
<comment type="caution">
    <text evidence="2">The sequence shown here is derived from an EMBL/GenBank/DDBJ whole genome shotgun (WGS) entry which is preliminary data.</text>
</comment>
<dbReference type="Gene3D" id="1.40.20.10">
    <property type="entry name" value="CHAD domain"/>
    <property type="match status" value="1"/>
</dbReference>
<feature type="domain" description="CHAD" evidence="1">
    <location>
        <begin position="9"/>
        <end position="289"/>
    </location>
</feature>
<gene>
    <name evidence="2" type="ORF">D3876_19535</name>
</gene>
<dbReference type="OrthoDB" id="9810907at2"/>
<dbReference type="RefSeq" id="WP_119765349.1">
    <property type="nucleotide sequence ID" value="NZ_QYUM01000004.1"/>
</dbReference>
<dbReference type="InterPro" id="IPR007899">
    <property type="entry name" value="CHAD_dom"/>
</dbReference>
<accession>A0A418W7P0</accession>
<dbReference type="Pfam" id="PF05235">
    <property type="entry name" value="CHAD"/>
    <property type="match status" value="1"/>
</dbReference>
<dbReference type="SMART" id="SM00880">
    <property type="entry name" value="CHAD"/>
    <property type="match status" value="1"/>
</dbReference>
<dbReference type="PANTHER" id="PTHR39339">
    <property type="entry name" value="SLR1444 PROTEIN"/>
    <property type="match status" value="1"/>
</dbReference>
<keyword evidence="3" id="KW-1185">Reference proteome</keyword>
<evidence type="ECO:0000259" key="1">
    <source>
        <dbReference type="PROSITE" id="PS51708"/>
    </source>
</evidence>
<protein>
    <submittedName>
        <fullName evidence="2">CHAD domain-containing protein</fullName>
    </submittedName>
</protein>
<dbReference type="AlphaFoldDB" id="A0A418W7P0"/>
<sequence>MAYRLKRSDKSIEKTLHRIVSEQIEAAIVELVSPRTDRVEMVHSARKHCKQLRALIRLIRPGFADFDEADDRLRALAAPLALTRDADVMIETCDTILREWPETDRSSAAAVRRRLLHNRKMLGAIVDLDERLATFVRDIAVLREDAAHWRIDGDGFDMIAQGAARNYRKARKAMKRAATSGDAEDFHDWRKSVKYHWYHTRLLAPIWPTEMAVHVDAAHDLGEVLGHHHDLAVLDHAIAAHPEDFGGITVVAPFRAALAQRSGSTADRALNEGGLLLSESPSALVKRWRGYWEVWRAEGDAADQARAA</sequence>
<evidence type="ECO:0000313" key="3">
    <source>
        <dbReference type="Proteomes" id="UP000286100"/>
    </source>
</evidence>
<dbReference type="PANTHER" id="PTHR39339:SF1">
    <property type="entry name" value="CHAD DOMAIN-CONTAINING PROTEIN"/>
    <property type="match status" value="1"/>
</dbReference>
<reference evidence="2 3" key="1">
    <citation type="submission" date="2018-09" db="EMBL/GenBank/DDBJ databases">
        <authorList>
            <person name="Zhu H."/>
        </authorList>
    </citation>
    <scope>NUCLEOTIDE SEQUENCE [LARGE SCALE GENOMIC DNA]</scope>
    <source>
        <strain evidence="2 3">K2R01-6</strain>
    </source>
</reference>
<dbReference type="EMBL" id="QYUM01000004">
    <property type="protein sequence ID" value="RJF86026.1"/>
    <property type="molecule type" value="Genomic_DNA"/>
</dbReference>
<organism evidence="2 3">
    <name type="scientific">Sphingomonas cavernae</name>
    <dbReference type="NCBI Taxonomy" id="2320861"/>
    <lineage>
        <taxon>Bacteria</taxon>
        <taxon>Pseudomonadati</taxon>
        <taxon>Pseudomonadota</taxon>
        <taxon>Alphaproteobacteria</taxon>
        <taxon>Sphingomonadales</taxon>
        <taxon>Sphingomonadaceae</taxon>
        <taxon>Sphingomonas</taxon>
    </lineage>
</organism>